<dbReference type="AlphaFoldDB" id="A0A2S8B2U3"/>
<reference evidence="4" key="1">
    <citation type="submission" date="2017-11" db="EMBL/GenBank/DDBJ databases">
        <title>The complete genome sequence of Sphingopyxis pomeranensis sp. nov. strain WS5A3p.</title>
        <authorList>
            <person name="Kaminski M.A."/>
        </authorList>
    </citation>
    <scope>NUCLEOTIDE SEQUENCE [LARGE SCALE GENOMIC DNA]</scope>
    <source>
        <strain evidence="4">WS5A3p</strain>
    </source>
</reference>
<dbReference type="InterPro" id="IPR002347">
    <property type="entry name" value="SDR_fam"/>
</dbReference>
<keyword evidence="4" id="KW-1185">Reference proteome</keyword>
<dbReference type="EMBL" id="PHFW01000003">
    <property type="protein sequence ID" value="PQM26660.1"/>
    <property type="molecule type" value="Genomic_DNA"/>
</dbReference>
<dbReference type="OrthoDB" id="8959163at2"/>
<proteinExistence type="inferred from homology"/>
<name>A0A2S8B2U3_9SPHN</name>
<dbReference type="InterPro" id="IPR036291">
    <property type="entry name" value="NAD(P)-bd_dom_sf"/>
</dbReference>
<gene>
    <name evidence="3" type="ORF">CVO77_16780</name>
</gene>
<sequence>MRGGAGGSAYSASKAAMVGLSCGYAKKFAAQGQGVRVNSLSPGLIWSDSVADSLGEEGAEAFRAMILPKTPLGRVGKPEEVASVIAFLLSDAAASVTGQTITVSGGLELGFP</sequence>
<dbReference type="PRINTS" id="PR00081">
    <property type="entry name" value="GDHRDH"/>
</dbReference>
<comment type="similarity">
    <text evidence="1">Belongs to the short-chain dehydrogenases/reductases (SDR) family.</text>
</comment>
<dbReference type="PANTHER" id="PTHR24321:SF8">
    <property type="entry name" value="ESTRADIOL 17-BETA-DEHYDROGENASE 8-RELATED"/>
    <property type="match status" value="1"/>
</dbReference>
<dbReference type="Pfam" id="PF13561">
    <property type="entry name" value="adh_short_C2"/>
    <property type="match status" value="1"/>
</dbReference>
<accession>A0A2S8B2U3</accession>
<keyword evidence="2" id="KW-0560">Oxidoreductase</keyword>
<evidence type="ECO:0000313" key="3">
    <source>
        <dbReference type="EMBL" id="PQM26660.1"/>
    </source>
</evidence>
<dbReference type="Proteomes" id="UP000238954">
    <property type="component" value="Chromosome"/>
</dbReference>
<organism evidence="3 4">
    <name type="scientific">Sphingopyxis lindanitolerans</name>
    <dbReference type="NCBI Taxonomy" id="2054227"/>
    <lineage>
        <taxon>Bacteria</taxon>
        <taxon>Pseudomonadati</taxon>
        <taxon>Pseudomonadota</taxon>
        <taxon>Alphaproteobacteria</taxon>
        <taxon>Sphingomonadales</taxon>
        <taxon>Sphingomonadaceae</taxon>
        <taxon>Sphingopyxis</taxon>
    </lineage>
</organism>
<comment type="caution">
    <text evidence="3">The sequence shown here is derived from an EMBL/GenBank/DDBJ whole genome shotgun (WGS) entry which is preliminary data.</text>
</comment>
<evidence type="ECO:0000256" key="1">
    <source>
        <dbReference type="ARBA" id="ARBA00006484"/>
    </source>
</evidence>
<evidence type="ECO:0000256" key="2">
    <source>
        <dbReference type="ARBA" id="ARBA00023002"/>
    </source>
</evidence>
<protein>
    <submittedName>
        <fullName evidence="3">Uncharacterized protein</fullName>
    </submittedName>
</protein>
<dbReference type="PANTHER" id="PTHR24321">
    <property type="entry name" value="DEHYDROGENASES, SHORT CHAIN"/>
    <property type="match status" value="1"/>
</dbReference>
<dbReference type="SUPFAM" id="SSF51735">
    <property type="entry name" value="NAD(P)-binding Rossmann-fold domains"/>
    <property type="match status" value="1"/>
</dbReference>
<evidence type="ECO:0000313" key="4">
    <source>
        <dbReference type="Proteomes" id="UP000238954"/>
    </source>
</evidence>
<dbReference type="GO" id="GO:0016491">
    <property type="term" value="F:oxidoreductase activity"/>
    <property type="evidence" value="ECO:0007669"/>
    <property type="project" value="UniProtKB-KW"/>
</dbReference>
<dbReference type="Gene3D" id="3.40.50.720">
    <property type="entry name" value="NAD(P)-binding Rossmann-like Domain"/>
    <property type="match status" value="1"/>
</dbReference>